<accession>A0A2R5G4M9</accession>
<organism evidence="2 3">
    <name type="scientific">Hondaea fermentalgiana</name>
    <dbReference type="NCBI Taxonomy" id="2315210"/>
    <lineage>
        <taxon>Eukaryota</taxon>
        <taxon>Sar</taxon>
        <taxon>Stramenopiles</taxon>
        <taxon>Bigyra</taxon>
        <taxon>Labyrinthulomycetes</taxon>
        <taxon>Thraustochytrida</taxon>
        <taxon>Thraustochytriidae</taxon>
        <taxon>Hondaea</taxon>
    </lineage>
</organism>
<keyword evidence="3" id="KW-1185">Reference proteome</keyword>
<dbReference type="Proteomes" id="UP000241890">
    <property type="component" value="Unassembled WGS sequence"/>
</dbReference>
<dbReference type="EMBL" id="BEYU01000017">
    <property type="protein sequence ID" value="GBG25982.1"/>
    <property type="molecule type" value="Genomic_DNA"/>
</dbReference>
<evidence type="ECO:0000256" key="1">
    <source>
        <dbReference type="SAM" id="MobiDB-lite"/>
    </source>
</evidence>
<sequence>MELLDIAFSPSATVRVQLDGRVHELQVTAEDDATALVHELLASCASDIAPGSLLAVDLERSLGRVILGMARSETAFFRSLRRVPGANVVAGPTAIVATKLRIAVDDSNESPSDNIDTAVRFLGARDEESKSDDEDDDGDGDDDDDDDDDDDNQNDSELGGVKDLTNSNKISKVDAYGTDASIFIKENAELEGLGAPLRASSTSPSAIARHKLVSGTSATSSPLGRTVLRKQHRNSFGEGDQSPSSRRRASSKVEENFEAYMAVLEAQSSPRRNNDRETFFQ</sequence>
<feature type="region of interest" description="Disordered" evidence="1">
    <location>
        <begin position="210"/>
        <end position="253"/>
    </location>
</feature>
<evidence type="ECO:0000313" key="2">
    <source>
        <dbReference type="EMBL" id="GBG25982.1"/>
    </source>
</evidence>
<proteinExistence type="predicted"/>
<dbReference type="AlphaFoldDB" id="A0A2R5G4M9"/>
<feature type="compositionally biased region" description="Polar residues" evidence="1">
    <location>
        <begin position="214"/>
        <end position="223"/>
    </location>
</feature>
<name>A0A2R5G4M9_9STRA</name>
<evidence type="ECO:0000313" key="3">
    <source>
        <dbReference type="Proteomes" id="UP000241890"/>
    </source>
</evidence>
<comment type="caution">
    <text evidence="2">The sequence shown here is derived from an EMBL/GenBank/DDBJ whole genome shotgun (WGS) entry which is preliminary data.</text>
</comment>
<reference evidence="2 3" key="1">
    <citation type="submission" date="2017-12" db="EMBL/GenBank/DDBJ databases">
        <title>Sequencing, de novo assembly and annotation of complete genome of a new Thraustochytrid species, strain FCC1311.</title>
        <authorList>
            <person name="Sedici K."/>
            <person name="Godart F."/>
            <person name="Aiese Cigliano R."/>
            <person name="Sanseverino W."/>
            <person name="Barakat M."/>
            <person name="Ortet P."/>
            <person name="Marechal E."/>
            <person name="Cagnac O."/>
            <person name="Amato A."/>
        </authorList>
    </citation>
    <scope>NUCLEOTIDE SEQUENCE [LARGE SCALE GENOMIC DNA]</scope>
</reference>
<feature type="region of interest" description="Disordered" evidence="1">
    <location>
        <begin position="121"/>
        <end position="164"/>
    </location>
</feature>
<gene>
    <name evidence="2" type="ORF">FCC1311_022022</name>
</gene>
<protein>
    <submittedName>
        <fullName evidence="2">Uncharacterized protein</fullName>
    </submittedName>
</protein>
<dbReference type="InParanoid" id="A0A2R5G4M9"/>
<feature type="compositionally biased region" description="Acidic residues" evidence="1">
    <location>
        <begin position="129"/>
        <end position="154"/>
    </location>
</feature>